<keyword evidence="1" id="KW-1133">Transmembrane helix</keyword>
<keyword evidence="1" id="KW-0472">Membrane</keyword>
<feature type="transmembrane region" description="Helical" evidence="1">
    <location>
        <begin position="69"/>
        <end position="86"/>
    </location>
</feature>
<gene>
    <name evidence="3" type="ORF">GCM10011503_01700</name>
</gene>
<dbReference type="InterPro" id="IPR005135">
    <property type="entry name" value="Endo/exonuclease/phosphatase"/>
</dbReference>
<dbReference type="PANTHER" id="PTHR14859">
    <property type="entry name" value="CALCOFLUOR WHITE HYPERSENSITIVE PROTEIN PRECURSOR"/>
    <property type="match status" value="1"/>
</dbReference>
<sequence>MGRVRGGLALATDGLVICSIMAVLGALFSRQHWFLDVLSQFLLPSIWLLVAAPIILIILIIAGASARHGIFGVAALCGLVAGAPLIQDPPVHGAADAPQLKVYQHNIYVENIVIDRIVATVEREQPDIIALVEVRDDMIGPHEARLRQTWPHVAVARDRDDSWARLRLFSKYPITNYQVRKREFEPATLRAQLETPMGQVTVIVAHFTRPWPFRPPNAQMLHYEALERMLAKETGPLLVLGDFNSAPWGRIGKRMQDDLGFQLANHRAVGTWPGRVNIDDVMDTPGIPRFLTIPIDLAFCRGGLVCSDHTVGMNLGSDHRYATFMMSLTPEH</sequence>
<reference evidence="4" key="1">
    <citation type="journal article" date="2019" name="Int. J. Syst. Evol. Microbiol.">
        <title>The Global Catalogue of Microorganisms (GCM) 10K type strain sequencing project: providing services to taxonomists for standard genome sequencing and annotation.</title>
        <authorList>
            <consortium name="The Broad Institute Genomics Platform"/>
            <consortium name="The Broad Institute Genome Sequencing Center for Infectious Disease"/>
            <person name="Wu L."/>
            <person name="Ma J."/>
        </authorList>
    </citation>
    <scope>NUCLEOTIDE SEQUENCE [LARGE SCALE GENOMIC DNA]</scope>
    <source>
        <strain evidence="4">CGMCC 1.15928</strain>
    </source>
</reference>
<evidence type="ECO:0000313" key="3">
    <source>
        <dbReference type="EMBL" id="GGB56997.1"/>
    </source>
</evidence>
<feature type="transmembrane region" description="Helical" evidence="1">
    <location>
        <begin position="41"/>
        <end position="62"/>
    </location>
</feature>
<comment type="caution">
    <text evidence="3">The sequence shown here is derived from an EMBL/GenBank/DDBJ whole genome shotgun (WGS) entry which is preliminary data.</text>
</comment>
<dbReference type="InterPro" id="IPR036691">
    <property type="entry name" value="Endo/exonu/phosph_ase_sf"/>
</dbReference>
<evidence type="ECO:0000256" key="1">
    <source>
        <dbReference type="SAM" id="Phobius"/>
    </source>
</evidence>
<feature type="domain" description="Endonuclease/exonuclease/phosphatase" evidence="2">
    <location>
        <begin position="104"/>
        <end position="319"/>
    </location>
</feature>
<keyword evidence="1" id="KW-0812">Transmembrane</keyword>
<proteinExistence type="predicted"/>
<dbReference type="Pfam" id="PF03372">
    <property type="entry name" value="Exo_endo_phos"/>
    <property type="match status" value="1"/>
</dbReference>
<name>A0ABQ1J297_9PROT</name>
<dbReference type="Proteomes" id="UP000628854">
    <property type="component" value="Unassembled WGS sequence"/>
</dbReference>
<protein>
    <recommendedName>
        <fullName evidence="2">Endonuclease/exonuclease/phosphatase domain-containing protein</fullName>
    </recommendedName>
</protein>
<dbReference type="EMBL" id="BMKF01000001">
    <property type="protein sequence ID" value="GGB56997.1"/>
    <property type="molecule type" value="Genomic_DNA"/>
</dbReference>
<evidence type="ECO:0000259" key="2">
    <source>
        <dbReference type="Pfam" id="PF03372"/>
    </source>
</evidence>
<evidence type="ECO:0000313" key="4">
    <source>
        <dbReference type="Proteomes" id="UP000628854"/>
    </source>
</evidence>
<feature type="transmembrane region" description="Helical" evidence="1">
    <location>
        <begin position="7"/>
        <end position="29"/>
    </location>
</feature>
<dbReference type="InterPro" id="IPR051916">
    <property type="entry name" value="GPI-anchor_lipid_remodeler"/>
</dbReference>
<dbReference type="Gene3D" id="3.60.10.10">
    <property type="entry name" value="Endonuclease/exonuclease/phosphatase"/>
    <property type="match status" value="1"/>
</dbReference>
<organism evidence="3 4">
    <name type="scientific">Henriciella pelagia</name>
    <dbReference type="NCBI Taxonomy" id="1977912"/>
    <lineage>
        <taxon>Bacteria</taxon>
        <taxon>Pseudomonadati</taxon>
        <taxon>Pseudomonadota</taxon>
        <taxon>Alphaproteobacteria</taxon>
        <taxon>Hyphomonadales</taxon>
        <taxon>Hyphomonadaceae</taxon>
        <taxon>Henriciella</taxon>
    </lineage>
</organism>
<dbReference type="PANTHER" id="PTHR14859:SF1">
    <property type="entry name" value="PGAP2-INTERACTING PROTEIN"/>
    <property type="match status" value="1"/>
</dbReference>
<keyword evidence="4" id="KW-1185">Reference proteome</keyword>
<dbReference type="SUPFAM" id="SSF56219">
    <property type="entry name" value="DNase I-like"/>
    <property type="match status" value="1"/>
</dbReference>
<accession>A0ABQ1J297</accession>